<name>A0A8B8D1C8_CRAVI</name>
<feature type="compositionally biased region" description="Basic and acidic residues" evidence="7">
    <location>
        <begin position="1618"/>
        <end position="1630"/>
    </location>
</feature>
<dbReference type="GeneID" id="111122838"/>
<feature type="compositionally biased region" description="Polar residues" evidence="7">
    <location>
        <begin position="1594"/>
        <end position="1608"/>
    </location>
</feature>
<evidence type="ECO:0000313" key="10">
    <source>
        <dbReference type="RefSeq" id="XP_022320586.1"/>
    </source>
</evidence>
<keyword evidence="9" id="KW-1185">Reference proteome</keyword>
<dbReference type="RefSeq" id="XP_022320586.1">
    <property type="nucleotide sequence ID" value="XM_022464878.1"/>
</dbReference>
<dbReference type="InterPro" id="IPR026003">
    <property type="entry name" value="Cohesin_HEAT"/>
</dbReference>
<evidence type="ECO:0000256" key="1">
    <source>
        <dbReference type="ARBA" id="ARBA00004123"/>
    </source>
</evidence>
<dbReference type="Proteomes" id="UP000694844">
    <property type="component" value="Chromosome 1"/>
</dbReference>
<dbReference type="GO" id="GO:0000796">
    <property type="term" value="C:condensin complex"/>
    <property type="evidence" value="ECO:0007669"/>
    <property type="project" value="TreeGrafter"/>
</dbReference>
<feature type="compositionally biased region" description="Polar residues" evidence="7">
    <location>
        <begin position="1477"/>
        <end position="1494"/>
    </location>
</feature>
<dbReference type="GO" id="GO:0042393">
    <property type="term" value="F:histone binding"/>
    <property type="evidence" value="ECO:0007669"/>
    <property type="project" value="TreeGrafter"/>
</dbReference>
<dbReference type="InterPro" id="IPR026971">
    <property type="entry name" value="CND1/NCAPD3"/>
</dbReference>
<evidence type="ECO:0000256" key="7">
    <source>
        <dbReference type="SAM" id="MobiDB-lite"/>
    </source>
</evidence>
<evidence type="ECO:0000256" key="3">
    <source>
        <dbReference type="ARBA" id="ARBA00022776"/>
    </source>
</evidence>
<keyword evidence="4" id="KW-0226">DNA condensation</keyword>
<feature type="region of interest" description="Disordered" evidence="7">
    <location>
        <begin position="1431"/>
        <end position="1494"/>
    </location>
</feature>
<dbReference type="PANTHER" id="PTHR14222">
    <property type="entry name" value="CONDENSIN"/>
    <property type="match status" value="1"/>
</dbReference>
<keyword evidence="6" id="KW-0131">Cell cycle</keyword>
<reference evidence="10" key="2">
    <citation type="submission" date="2025-08" db="UniProtKB">
        <authorList>
            <consortium name="RefSeq"/>
        </authorList>
    </citation>
    <scope>IDENTIFICATION</scope>
    <source>
        <tissue evidence="10">Whole sample</tissue>
    </source>
</reference>
<dbReference type="PANTHER" id="PTHR14222:SF1">
    <property type="entry name" value="CONDENSIN-2 COMPLEX SUBUNIT D3"/>
    <property type="match status" value="1"/>
</dbReference>
<dbReference type="Gene3D" id="1.25.10.10">
    <property type="entry name" value="Leucine-rich Repeat Variant"/>
    <property type="match status" value="3"/>
</dbReference>
<dbReference type="OrthoDB" id="10263978at2759"/>
<dbReference type="InterPro" id="IPR016024">
    <property type="entry name" value="ARM-type_fold"/>
</dbReference>
<dbReference type="GO" id="GO:0010032">
    <property type="term" value="P:meiotic chromosome condensation"/>
    <property type="evidence" value="ECO:0007669"/>
    <property type="project" value="TreeGrafter"/>
</dbReference>
<gene>
    <name evidence="10" type="primary">LOC111122838</name>
</gene>
<dbReference type="GO" id="GO:0051301">
    <property type="term" value="P:cell division"/>
    <property type="evidence" value="ECO:0007669"/>
    <property type="project" value="UniProtKB-KW"/>
</dbReference>
<evidence type="ECO:0000256" key="4">
    <source>
        <dbReference type="ARBA" id="ARBA00023067"/>
    </source>
</evidence>
<proteinExistence type="predicted"/>
<keyword evidence="2" id="KW-0132">Cell division</keyword>
<keyword evidence="3" id="KW-0498">Mitosis</keyword>
<organism evidence="9 10">
    <name type="scientific">Crassostrea virginica</name>
    <name type="common">Eastern oyster</name>
    <dbReference type="NCBI Taxonomy" id="6565"/>
    <lineage>
        <taxon>Eukaryota</taxon>
        <taxon>Metazoa</taxon>
        <taxon>Spiralia</taxon>
        <taxon>Lophotrochozoa</taxon>
        <taxon>Mollusca</taxon>
        <taxon>Bivalvia</taxon>
        <taxon>Autobranchia</taxon>
        <taxon>Pteriomorphia</taxon>
        <taxon>Ostreida</taxon>
        <taxon>Ostreoidea</taxon>
        <taxon>Ostreidae</taxon>
        <taxon>Crassostrea</taxon>
    </lineage>
</organism>
<protein>
    <submittedName>
        <fullName evidence="10">Condensin-2 complex subunit D3-like</fullName>
    </submittedName>
</protein>
<dbReference type="Pfam" id="PF12717">
    <property type="entry name" value="Cnd1"/>
    <property type="match status" value="1"/>
</dbReference>
<comment type="subcellular location">
    <subcellularLocation>
        <location evidence="1">Nucleus</location>
    </subcellularLocation>
</comment>
<evidence type="ECO:0000256" key="5">
    <source>
        <dbReference type="ARBA" id="ARBA00023242"/>
    </source>
</evidence>
<dbReference type="GO" id="GO:0007076">
    <property type="term" value="P:mitotic chromosome condensation"/>
    <property type="evidence" value="ECO:0007669"/>
    <property type="project" value="InterPro"/>
</dbReference>
<evidence type="ECO:0000313" key="9">
    <source>
        <dbReference type="Proteomes" id="UP000694844"/>
    </source>
</evidence>
<dbReference type="GO" id="GO:0000779">
    <property type="term" value="C:condensed chromosome, centromeric region"/>
    <property type="evidence" value="ECO:0007669"/>
    <property type="project" value="TreeGrafter"/>
</dbReference>
<dbReference type="KEGG" id="cvn:111122838"/>
<dbReference type="InterPro" id="IPR032682">
    <property type="entry name" value="Cnd1_C"/>
</dbReference>
<evidence type="ECO:0000256" key="6">
    <source>
        <dbReference type="ARBA" id="ARBA00023306"/>
    </source>
</evidence>
<sequence length="1640" mass="183944">MASLPKTIERISAFSLQNLSEEWVKSCWDCDFAEFPPLEALTEADIVENEHHVPNLYSLSSVMDEWISKKEGQEGEGFWMVLVENDFSHKSLIALLAYLVETGSKRGSNVLQREAAILSASNYFKLLTIPGSTAFKVFHPVLFENCVNILKQWNMSGAGKRKKSISPACSQKRKKNKGNKSQKSRDSSENIEEFLDDTNEEEDLSPQEINKLAKLYMSLLQDLIGLLLLSSLRQSESSVYHTVQVLCTLTRQAPEIFDGNFQNFTNCEKNQLKSLPTAGLAYKGLQLLSLPLHGHVNTVINAICKCLLPNLLMLIGDNRVAAQSIPRPVLMAGEQAVNFIIYLMKNEARSFSSIRTLLQHLCTKVTDRAEYRTKVAQAVVSILHEMPSGPFGKMVEWFYRLSKHSKMSNRAFTIDIVSLLLSSPEREIDDNTPPEMASYVRHTSLLGILLDRCSDAAPTVRSRAIAAFSQCFTTTDSGIKTTLKEMVTPVVGPRPAHIQHLIPTPEMEGRAQPVVEMTVNENTIDKTAENAQPRENNDETPVNAPPRLPPKTPFHQVVLTPFNPNLPDEQGVLSMLRRRARDEKVQVRKAALQALECVVRFEAPDYRRQDLDVLVERCRDPALSVRKQAMQSLTDLLLSMPAEKPLQKYWLDGVLPLVIDRETTLQEKCMETLEEILLRNVVPFNRSKDEGHRLVWNILDIMTQFESCDLRRYLQKACRHWARVRKIKPSLITSLESHVGTANNQSAWMLLAELAPAVQKFSHGFILDYWEKHDNSTEEVEFYTLQRVLLVMGCCAKHIAADRRDLLIENLKDRLKKFDSPPELISITINTLSKLCEAKAESLGLASEREAWCSDLLTSSDKYLSKVILQQDAGVLDEDLVIRHLFTLGEIAQLCPAKTPKRVYLIVQSMVAAPCISMALRRPWPPLKVSPEHWVSGSSHDSSHGNHSGESNQNAEAHTSGSSQQTQFTQFTQLSQFRGSRMSNRIRAFAFIALGKLCLQNPDLAKKCVAALARELEISPDPTIRNNIVIILCDLCVRYTTTVERYMPSIGACLKDEAPLVRKQTLILITRLLQEDFLKWKGALFFRFITTLLDEKKEIAEFAEYCLIHILLQRKPAMFSNHFMECIFHFNAYEGHSAYNKFTQNEREKKMFSLQGTAKESDRLKLYCFMLEHMTDEQRFQITAKICTEILGGIVDNVIALDNNSSALLKDALAILSCKEIKLSSLKTKPQEDAGGDEQEMAAIVIATAKKTLISQVVKKNVIENIIPIVVSLKHMLEKHRSPVLRDLMYYLRELMQDYKSEVKDILSADRQLAKEIEFDLRKFEEEQEEMRRQEDQQNTVQGPQGTPRSSPRPVTAGPVSKSPQITPLARPPGAAPSPTRSPLAQKQGSSGSPAPILQLNKSAAGPKEIARDHSLSTLAILNSARKAFLRAQENSPSGSVKKASRKSCLATEDKSAGEEDGTGPLTVRFSDDLPSGSPTDSVSTPPRALRSSNRAISTPSGVLDNITFHIDQNVTLIPPSPIPSSIPIRVYPADSSSASPTCMKKKGDKPDKDFIYMFSPDKPLPKPRKWNVTSPAPLPKKNLSLQTDEDDISSLSKSDSENSTEQVTKGKRSRTKTAKEKSGTADVVRRRSTRKTRNK</sequence>
<accession>A0A8B8D1C8</accession>
<feature type="region of interest" description="Disordered" evidence="7">
    <location>
        <begin position="525"/>
        <end position="548"/>
    </location>
</feature>
<feature type="compositionally biased region" description="Low complexity" evidence="7">
    <location>
        <begin position="936"/>
        <end position="954"/>
    </location>
</feature>
<dbReference type="InterPro" id="IPR011989">
    <property type="entry name" value="ARM-like"/>
</dbReference>
<dbReference type="SUPFAM" id="SSF48371">
    <property type="entry name" value="ARM repeat"/>
    <property type="match status" value="1"/>
</dbReference>
<dbReference type="GO" id="GO:0005634">
    <property type="term" value="C:nucleus"/>
    <property type="evidence" value="ECO:0007669"/>
    <property type="project" value="UniProtKB-SubCell"/>
</dbReference>
<feature type="compositionally biased region" description="Polar residues" evidence="7">
    <location>
        <begin position="1339"/>
        <end position="1350"/>
    </location>
</feature>
<dbReference type="Pfam" id="PF12765">
    <property type="entry name" value="Cohesin_HEAT"/>
    <property type="match status" value="1"/>
</dbReference>
<feature type="compositionally biased region" description="Basic residues" evidence="7">
    <location>
        <begin position="171"/>
        <end position="182"/>
    </location>
</feature>
<feature type="compositionally biased region" description="Polar residues" evidence="7">
    <location>
        <begin position="1379"/>
        <end position="1393"/>
    </location>
</feature>
<feature type="region of interest" description="Disordered" evidence="7">
    <location>
        <begin position="160"/>
        <end position="190"/>
    </location>
</feature>
<keyword evidence="5" id="KW-0539">Nucleus</keyword>
<feature type="compositionally biased region" description="Basic residues" evidence="7">
    <location>
        <begin position="1631"/>
        <end position="1640"/>
    </location>
</feature>
<feature type="region of interest" description="Disordered" evidence="7">
    <location>
        <begin position="1534"/>
        <end position="1640"/>
    </location>
</feature>
<feature type="domain" description="Condensin complex subunit 1 C-terminal" evidence="8">
    <location>
        <begin position="1023"/>
        <end position="1190"/>
    </location>
</feature>
<evidence type="ECO:0000259" key="8">
    <source>
        <dbReference type="Pfam" id="PF12717"/>
    </source>
</evidence>
<feature type="region of interest" description="Disordered" evidence="7">
    <location>
        <begin position="932"/>
        <end position="965"/>
    </location>
</feature>
<evidence type="ECO:0000256" key="2">
    <source>
        <dbReference type="ARBA" id="ARBA00022618"/>
    </source>
</evidence>
<feature type="compositionally biased region" description="Basic and acidic residues" evidence="7">
    <location>
        <begin position="1327"/>
        <end position="1336"/>
    </location>
</feature>
<feature type="region of interest" description="Disordered" evidence="7">
    <location>
        <begin position="1327"/>
        <end position="1399"/>
    </location>
</feature>
<reference evidence="9" key="1">
    <citation type="submission" date="2024-06" db="UniProtKB">
        <authorList>
            <consortium name="RefSeq"/>
        </authorList>
    </citation>
    <scope>NUCLEOTIDE SEQUENCE [LARGE SCALE GENOMIC DNA]</scope>
</reference>